<dbReference type="InterPro" id="IPR052346">
    <property type="entry name" value="O-mannosyl-transferase_TMTC"/>
</dbReference>
<sequence>MSRVTSIAVVVLSIIFTSAVSAKQKKTDTAGSEKVEYLYMEALKLDNKGELDAAFDLLRRATAIDSTNAEVNYWLSMYYYHLGEEKEAARCAVAAADANSDNYWYNIGAANMLLNIGDNKNAIRIYNRMLYNDPYDESLHQYLAEAYLADEDYDSALACYDNIERLTGDMYYATMMKINILDRLERKGDILKELKRLSEANPDNIEYKTMLSSGYLEVDSIEQSRAVIREIEAMNPENCLLPMAKAEYYRVTKAEDSLQVALFDAFSCPDLELNTKLAMLKNFIYILLQKDKDVSSFQKADQLFSSLIEAYPRSSDIRDFYTEVLLMQEKYPEAEEQIRVSLDLQPDNQEMWKKLIGVLFNQNKSDAMNNAIDESLEYFGEDSLYLSLAGSYYFYAEQDGKALTTLHKAASKMQQNTEVLSGIYAQIGDIYYKQNNVDSAFCYYEKAIEYNPKNLGALNNYSYYIAISGGDLKKAEKMSAITIAEEPANATYLDTYGWIFFKRGNYTLAELYTKMALDNSGDVVPEILDHYGDILYKQGKTVEAVRYWKQAEEAGLDSEILKKKIETQQYIEEQ</sequence>
<reference evidence="5" key="1">
    <citation type="submission" date="2020-10" db="EMBL/GenBank/DDBJ databases">
        <authorList>
            <person name="Gilroy R."/>
        </authorList>
    </citation>
    <scope>NUCLEOTIDE SEQUENCE</scope>
    <source>
        <strain evidence="5">G3-4614</strain>
    </source>
</reference>
<keyword evidence="4" id="KW-0732">Signal</keyword>
<evidence type="ECO:0000256" key="1">
    <source>
        <dbReference type="ARBA" id="ARBA00022737"/>
    </source>
</evidence>
<dbReference type="Proteomes" id="UP000823636">
    <property type="component" value="Unassembled WGS sequence"/>
</dbReference>
<feature type="repeat" description="TPR" evidence="3">
    <location>
        <begin position="421"/>
        <end position="454"/>
    </location>
</feature>
<feature type="chain" id="PRO_5038520405" description="Tetratricopeptide repeat protein" evidence="4">
    <location>
        <begin position="23"/>
        <end position="574"/>
    </location>
</feature>
<proteinExistence type="predicted"/>
<dbReference type="GO" id="GO:0035269">
    <property type="term" value="P:protein O-linked glycosylation via mannose"/>
    <property type="evidence" value="ECO:0007669"/>
    <property type="project" value="TreeGrafter"/>
</dbReference>
<evidence type="ECO:0000256" key="3">
    <source>
        <dbReference type="PROSITE-ProRule" id="PRU00339"/>
    </source>
</evidence>
<dbReference type="EMBL" id="JADIMW010000076">
    <property type="protein sequence ID" value="MBO8438662.1"/>
    <property type="molecule type" value="Genomic_DNA"/>
</dbReference>
<keyword evidence="1" id="KW-0677">Repeat</keyword>
<dbReference type="SMART" id="SM00028">
    <property type="entry name" value="TPR"/>
    <property type="match status" value="7"/>
</dbReference>
<evidence type="ECO:0000313" key="6">
    <source>
        <dbReference type="Proteomes" id="UP000823636"/>
    </source>
</evidence>
<dbReference type="GO" id="GO:0000030">
    <property type="term" value="F:mannosyltransferase activity"/>
    <property type="evidence" value="ECO:0007669"/>
    <property type="project" value="TreeGrafter"/>
</dbReference>
<dbReference type="Pfam" id="PF13181">
    <property type="entry name" value="TPR_8"/>
    <property type="match status" value="1"/>
</dbReference>
<gene>
    <name evidence="5" type="ORF">IAC54_07185</name>
</gene>
<dbReference type="InterPro" id="IPR011990">
    <property type="entry name" value="TPR-like_helical_dom_sf"/>
</dbReference>
<reference evidence="5" key="2">
    <citation type="journal article" date="2021" name="PeerJ">
        <title>Extensive microbial diversity within the chicken gut microbiome revealed by metagenomics and culture.</title>
        <authorList>
            <person name="Gilroy R."/>
            <person name="Ravi A."/>
            <person name="Getino M."/>
            <person name="Pursley I."/>
            <person name="Horton D.L."/>
            <person name="Alikhan N.F."/>
            <person name="Baker D."/>
            <person name="Gharbi K."/>
            <person name="Hall N."/>
            <person name="Watson M."/>
            <person name="Adriaenssens E.M."/>
            <person name="Foster-Nyarko E."/>
            <person name="Jarju S."/>
            <person name="Secka A."/>
            <person name="Antonio M."/>
            <person name="Oren A."/>
            <person name="Chaudhuri R.R."/>
            <person name="La Ragione R."/>
            <person name="Hildebrand F."/>
            <person name="Pallen M.J."/>
        </authorList>
    </citation>
    <scope>NUCLEOTIDE SEQUENCE</scope>
    <source>
        <strain evidence="5">G3-4614</strain>
    </source>
</reference>
<dbReference type="PROSITE" id="PS50005">
    <property type="entry name" value="TPR"/>
    <property type="match status" value="1"/>
</dbReference>
<accession>A0A9D9E2Z9</accession>
<protein>
    <recommendedName>
        <fullName evidence="7">Tetratricopeptide repeat protein</fullName>
    </recommendedName>
</protein>
<dbReference type="PROSITE" id="PS50293">
    <property type="entry name" value="TPR_REGION"/>
    <property type="match status" value="1"/>
</dbReference>
<dbReference type="InterPro" id="IPR019734">
    <property type="entry name" value="TPR_rpt"/>
</dbReference>
<comment type="caution">
    <text evidence="5">The sequence shown here is derived from an EMBL/GenBank/DDBJ whole genome shotgun (WGS) entry which is preliminary data.</text>
</comment>
<dbReference type="GO" id="GO:0030968">
    <property type="term" value="P:endoplasmic reticulum unfolded protein response"/>
    <property type="evidence" value="ECO:0007669"/>
    <property type="project" value="TreeGrafter"/>
</dbReference>
<dbReference type="AlphaFoldDB" id="A0A9D9E2Z9"/>
<feature type="signal peptide" evidence="4">
    <location>
        <begin position="1"/>
        <end position="22"/>
    </location>
</feature>
<dbReference type="SUPFAM" id="SSF48452">
    <property type="entry name" value="TPR-like"/>
    <property type="match status" value="2"/>
</dbReference>
<organism evidence="5 6">
    <name type="scientific">Candidatus Caccoplasma merdipullorum</name>
    <dbReference type="NCBI Taxonomy" id="2840718"/>
    <lineage>
        <taxon>Bacteria</taxon>
        <taxon>Pseudomonadati</taxon>
        <taxon>Bacteroidota</taxon>
        <taxon>Bacteroidia</taxon>
        <taxon>Bacteroidales</taxon>
        <taxon>Bacteroidaceae</taxon>
        <taxon>Bacteroidaceae incertae sedis</taxon>
        <taxon>Candidatus Caccoplasma</taxon>
    </lineage>
</organism>
<evidence type="ECO:0000313" key="5">
    <source>
        <dbReference type="EMBL" id="MBO8438662.1"/>
    </source>
</evidence>
<dbReference type="PANTHER" id="PTHR44227">
    <property type="match status" value="1"/>
</dbReference>
<evidence type="ECO:0000256" key="4">
    <source>
        <dbReference type="SAM" id="SignalP"/>
    </source>
</evidence>
<keyword evidence="2 3" id="KW-0802">TPR repeat</keyword>
<evidence type="ECO:0000256" key="2">
    <source>
        <dbReference type="ARBA" id="ARBA00022803"/>
    </source>
</evidence>
<evidence type="ECO:0008006" key="7">
    <source>
        <dbReference type="Google" id="ProtNLM"/>
    </source>
</evidence>
<dbReference type="PANTHER" id="PTHR44227:SF3">
    <property type="entry name" value="PROTEIN O-MANNOSYL-TRANSFERASE TMTC4"/>
    <property type="match status" value="1"/>
</dbReference>
<name>A0A9D9E2Z9_9BACT</name>
<dbReference type="Gene3D" id="1.25.40.10">
    <property type="entry name" value="Tetratricopeptide repeat domain"/>
    <property type="match status" value="3"/>
</dbReference>